<dbReference type="PANTHER" id="PTHR33841:SF1">
    <property type="entry name" value="DNA METHYLTRANSFERASE A"/>
    <property type="match status" value="1"/>
</dbReference>
<dbReference type="Gene3D" id="3.40.50.150">
    <property type="entry name" value="Vaccinia Virus protein VP39"/>
    <property type="match status" value="2"/>
</dbReference>
<dbReference type="Proteomes" id="UP001209317">
    <property type="component" value="Unassembled WGS sequence"/>
</dbReference>
<dbReference type="GO" id="GO:0003676">
    <property type="term" value="F:nucleic acid binding"/>
    <property type="evidence" value="ECO:0007669"/>
    <property type="project" value="InterPro"/>
</dbReference>
<dbReference type="PANTHER" id="PTHR33841">
    <property type="entry name" value="DNA METHYLTRANSFERASE YEEA-RELATED"/>
    <property type="match status" value="1"/>
</dbReference>
<dbReference type="InterPro" id="IPR056716">
    <property type="entry name" value="DUF7814"/>
</dbReference>
<evidence type="ECO:0000313" key="11">
    <source>
        <dbReference type="Proteomes" id="UP001209317"/>
    </source>
</evidence>
<feature type="domain" description="Type II methyltransferase M.TaqI-like" evidence="7">
    <location>
        <begin position="632"/>
        <end position="925"/>
    </location>
</feature>
<protein>
    <recommendedName>
        <fullName evidence="1">site-specific DNA-methyltransferase (adenine-specific)</fullName>
        <ecNumber evidence="1">2.1.1.72</ecNumber>
    </recommendedName>
</protein>
<dbReference type="InterPro" id="IPR050953">
    <property type="entry name" value="N4_N6_ade-DNA_methylase"/>
</dbReference>
<dbReference type="GO" id="GO:0032259">
    <property type="term" value="P:methylation"/>
    <property type="evidence" value="ECO:0007669"/>
    <property type="project" value="UniProtKB-KW"/>
</dbReference>
<comment type="caution">
    <text evidence="10">The sequence shown here is derived from an EMBL/GenBank/DDBJ whole genome shotgun (WGS) entry which is preliminary data.</text>
</comment>
<feature type="coiled-coil region" evidence="6">
    <location>
        <begin position="768"/>
        <end position="802"/>
    </location>
</feature>
<dbReference type="InterPro" id="IPR011639">
    <property type="entry name" value="MethylTrfase_TaqI-like_dom"/>
</dbReference>
<dbReference type="EMBL" id="JAOTPL010000003">
    <property type="protein sequence ID" value="MCU7693499.1"/>
    <property type="molecule type" value="Genomic_DNA"/>
</dbReference>
<evidence type="ECO:0000256" key="5">
    <source>
        <dbReference type="ARBA" id="ARBA00047942"/>
    </source>
</evidence>
<sequence length="1220" mass="140292">MNILKELKPRKALNKAFLKVKPNRTEIESFKANLITLLDRTNDSESEEFHKNLVIDFLKKTYYDPNHFINTKGRNDLVIHSGQNAGSTVGVIIEAKKPTNRAEMITTKRINAKAFQELVLYYLRERITHKNLEVKHLVATNINEWFIFDATLFDRLFAQNKNLVKQFVDFEGLRLADKKTDFFYKQIAEPFIHSTTAEIEFTYFNIQDFQKPLRNADKADDNSLIALFKLLSPEHLLKLPFANDSNSLDKRFYSELLHIIGLNETKEGSKKLIERNKAGERHTGTILEDAVIQLDSLDKLSRLEKPNQFGNTQQERLFNVALELSITWINRILFLKLLEAQLITYHKGDKSFSFLNLDKIKNYDDLNSLFFQVLARKFDERNDDVKKAFEKVPYLNSSLFEPTDIEQVTLFISNLKDDKTIPIFSQTVLKDQQGKKRTGNISTLQYLFEFLDAYDFGAEGGEEIQEDNKTLINASVLGLIFEKINGYKDGSFFTPGFITMYMCRETIRKAVVQKFNESKKWNCTTLEELYDKIEDRKEANKIVNSIKICDPAVGSGHFLVSALNEMIAVKNDLKILQDRDGKRLKEYQVEVVNDELIVTDEEGELFEYNPSNKESQRIQETLFHEKQTIIENCLFGVDINANSVKICRLRLWIELLKNAYYKNATELETLPNIDINIKCGNSLVSRFAIDADLKQALKKSKWTIDSYRIAVDTYRNAESKEQKREMERLIADIKSDFRSEISLNDPKVKKLRKLSGDLYQMTNQGQLFEMSKKEKADWNKKVQQLSAEIKKLETEIEEIKANKIFENAFEWRFEFPEVLNDEGDFVGFDVVIGNPPYGLFNKKQNKKVALTTDDLTIELLKNKYPEATGGVINAARIFLAFSYTISSDIGFQCMIIPYGILTDTTSVNLRKHIFLNHSLIKVDAFPERDNASRRVFEDVKMSTAILLTSKRKADNLFDIGISYDRTISNNRSNFSANDLIKLNSDLVQIPLTDTKSFNLLVKVYSTNNVVKLGSISPCLTGEIDMTFGKPAMTQNQSDAMLLKGVQLDRFIVKTKKEQISQGEIEFVNLKKLSIIISDKKLSDTSKRRIALQGLTGVNESRRIKANIVDSNIFLANSCNYLLEPSNCKLELLLCWLNSNLLNFIFKARSTSSNVNGYEVDNLPFCFSEYDSELIEITNAIISKKSININSDTFDLERKIDQIIYGIFKLTEEEIKIIENA</sequence>
<dbReference type="GO" id="GO:0009007">
    <property type="term" value="F:site-specific DNA-methyltransferase (adenine-specific) activity"/>
    <property type="evidence" value="ECO:0007669"/>
    <property type="project" value="UniProtKB-EC"/>
</dbReference>
<dbReference type="InterPro" id="IPR055573">
    <property type="entry name" value="DUF7149"/>
</dbReference>
<evidence type="ECO:0000313" key="10">
    <source>
        <dbReference type="EMBL" id="MCU7693499.1"/>
    </source>
</evidence>
<dbReference type="PRINTS" id="PR00507">
    <property type="entry name" value="N12N6MTFRASE"/>
</dbReference>
<organism evidence="10 11">
    <name type="scientific">Haoranjiania flava</name>
    <dbReference type="NCBI Taxonomy" id="1856322"/>
    <lineage>
        <taxon>Bacteria</taxon>
        <taxon>Pseudomonadati</taxon>
        <taxon>Bacteroidota</taxon>
        <taxon>Chitinophagia</taxon>
        <taxon>Chitinophagales</taxon>
        <taxon>Chitinophagaceae</taxon>
        <taxon>Haoranjiania</taxon>
    </lineage>
</organism>
<feature type="domain" description="DUF7814" evidence="9">
    <location>
        <begin position="245"/>
        <end position="472"/>
    </location>
</feature>
<gene>
    <name evidence="10" type="ORF">OD355_03100</name>
</gene>
<dbReference type="SUPFAM" id="SSF53335">
    <property type="entry name" value="S-adenosyl-L-methionine-dependent methyltransferases"/>
    <property type="match status" value="1"/>
</dbReference>
<evidence type="ECO:0000259" key="9">
    <source>
        <dbReference type="Pfam" id="PF25120"/>
    </source>
</evidence>
<name>A0AAE3IKR6_9BACT</name>
<dbReference type="Pfam" id="PF23653">
    <property type="entry name" value="DUF7149"/>
    <property type="match status" value="1"/>
</dbReference>
<dbReference type="AlphaFoldDB" id="A0AAE3IKR6"/>
<accession>A0AAE3IKR6</accession>
<evidence type="ECO:0000256" key="3">
    <source>
        <dbReference type="ARBA" id="ARBA00022679"/>
    </source>
</evidence>
<feature type="domain" description="DUF7149" evidence="8">
    <location>
        <begin position="7"/>
        <end position="244"/>
    </location>
</feature>
<comment type="catalytic activity">
    <reaction evidence="5">
        <text>a 2'-deoxyadenosine in DNA + S-adenosyl-L-methionine = an N(6)-methyl-2'-deoxyadenosine in DNA + S-adenosyl-L-homocysteine + H(+)</text>
        <dbReference type="Rhea" id="RHEA:15197"/>
        <dbReference type="Rhea" id="RHEA-COMP:12418"/>
        <dbReference type="Rhea" id="RHEA-COMP:12419"/>
        <dbReference type="ChEBI" id="CHEBI:15378"/>
        <dbReference type="ChEBI" id="CHEBI:57856"/>
        <dbReference type="ChEBI" id="CHEBI:59789"/>
        <dbReference type="ChEBI" id="CHEBI:90615"/>
        <dbReference type="ChEBI" id="CHEBI:90616"/>
        <dbReference type="EC" id="2.1.1.72"/>
    </reaction>
</comment>
<evidence type="ECO:0000259" key="7">
    <source>
        <dbReference type="Pfam" id="PF07669"/>
    </source>
</evidence>
<dbReference type="PROSITE" id="PS00092">
    <property type="entry name" value="N6_MTASE"/>
    <property type="match status" value="1"/>
</dbReference>
<keyword evidence="2 10" id="KW-0489">Methyltransferase</keyword>
<dbReference type="Pfam" id="PF07669">
    <property type="entry name" value="Eco57I"/>
    <property type="match status" value="1"/>
</dbReference>
<dbReference type="InterPro" id="IPR002052">
    <property type="entry name" value="DNA_methylase_N6_adenine_CS"/>
</dbReference>
<evidence type="ECO:0000259" key="8">
    <source>
        <dbReference type="Pfam" id="PF23653"/>
    </source>
</evidence>
<evidence type="ECO:0000256" key="1">
    <source>
        <dbReference type="ARBA" id="ARBA00011900"/>
    </source>
</evidence>
<dbReference type="GO" id="GO:0006304">
    <property type="term" value="P:DNA modification"/>
    <property type="evidence" value="ECO:0007669"/>
    <property type="project" value="InterPro"/>
</dbReference>
<dbReference type="InterPro" id="IPR029063">
    <property type="entry name" value="SAM-dependent_MTases_sf"/>
</dbReference>
<proteinExistence type="predicted"/>
<keyword evidence="11" id="KW-1185">Reference proteome</keyword>
<evidence type="ECO:0000256" key="6">
    <source>
        <dbReference type="SAM" id="Coils"/>
    </source>
</evidence>
<reference evidence="10" key="1">
    <citation type="submission" date="2022-10" db="EMBL/GenBank/DDBJ databases">
        <authorList>
            <person name="Kim H.S."/>
            <person name="Kim J.-S."/>
            <person name="Suh M.K."/>
            <person name="Eom M.K."/>
            <person name="Lee J.-S."/>
        </authorList>
    </citation>
    <scope>NUCLEOTIDE SEQUENCE</scope>
    <source>
        <strain evidence="10">LIP-5</strain>
    </source>
</reference>
<dbReference type="RefSeq" id="WP_263036987.1">
    <property type="nucleotide sequence ID" value="NZ_JAOTPL010000003.1"/>
</dbReference>
<evidence type="ECO:0000256" key="4">
    <source>
        <dbReference type="ARBA" id="ARBA00022691"/>
    </source>
</evidence>
<keyword evidence="6" id="KW-0175">Coiled coil</keyword>
<keyword evidence="3" id="KW-0808">Transferase</keyword>
<dbReference type="EC" id="2.1.1.72" evidence="1"/>
<evidence type="ECO:0000256" key="2">
    <source>
        <dbReference type="ARBA" id="ARBA00022603"/>
    </source>
</evidence>
<keyword evidence="4" id="KW-0949">S-adenosyl-L-methionine</keyword>
<dbReference type="Pfam" id="PF25120">
    <property type="entry name" value="DUF7814"/>
    <property type="match status" value="1"/>
</dbReference>